<dbReference type="Gene3D" id="3.40.47.10">
    <property type="match status" value="2"/>
</dbReference>
<name>A0A434AUL6_9BACT</name>
<dbReference type="PROSITE" id="PS00737">
    <property type="entry name" value="THIOLASE_2"/>
    <property type="match status" value="1"/>
</dbReference>
<evidence type="ECO:0000256" key="2">
    <source>
        <dbReference type="ARBA" id="ARBA00022679"/>
    </source>
</evidence>
<feature type="domain" description="Thiolase C-terminal" evidence="7">
    <location>
        <begin position="270"/>
        <end position="399"/>
    </location>
</feature>
<dbReference type="PROSITE" id="PS00099">
    <property type="entry name" value="THIOLASE_3"/>
    <property type="match status" value="1"/>
</dbReference>
<dbReference type="InterPro" id="IPR020613">
    <property type="entry name" value="Thiolase_CS"/>
</dbReference>
<dbReference type="InterPro" id="IPR016039">
    <property type="entry name" value="Thiolase-like"/>
</dbReference>
<feature type="domain" description="Thiolase N-terminal" evidence="6">
    <location>
        <begin position="4"/>
        <end position="263"/>
    </location>
</feature>
<dbReference type="InterPro" id="IPR020610">
    <property type="entry name" value="Thiolase_AS"/>
</dbReference>
<dbReference type="Pfam" id="PF02803">
    <property type="entry name" value="Thiolase_C"/>
    <property type="match status" value="1"/>
</dbReference>
<dbReference type="AlphaFoldDB" id="A0A434AUL6"/>
<evidence type="ECO:0000256" key="5">
    <source>
        <dbReference type="RuleBase" id="RU003557"/>
    </source>
</evidence>
<proteinExistence type="inferred from homology"/>
<feature type="active site" description="Proton acceptor" evidence="4">
    <location>
        <position position="357"/>
    </location>
</feature>
<keyword evidence="9" id="KW-1185">Reference proteome</keyword>
<sequence>MSKVYIVAAKRTAIGKFLGTLTPVKPADLGATVIKNIIEETGIDAAQLDEVVVGNILMAGQGQGVARQAAIKGGVPQEVPAYGVNMICGSGMKAINLAYANIKAGEAKMILAGGTENMSNAGFVMPGTVRTGHKMMDLKAVDHMVYDGLTDAFGGYHMGITAENIVEKYNITREELDAFSLASQQKAMAAQDKGNFKAEIVPVEIKTRKETILFDADEFINRRTSAEKLAGLRPAFKKDGTVTAGNSSGINDGAAFVLLASEEAVKEHNLTPLAEIVATGQGGVDPAIMGMGPVPAVANVLKKSGMKLEQMEVLELNEAFAAQSLGVIKQLSEDHNVDAEFFKERSNKNGGAIALGHPIGSSGTRITVSLLHEMKRSGNEYGLASLCIGGGMGTAIILKNVN</sequence>
<feature type="active site" description="Acyl-thioester intermediate" evidence="4">
    <location>
        <position position="88"/>
    </location>
</feature>
<dbReference type="InterPro" id="IPR020617">
    <property type="entry name" value="Thiolase_C"/>
</dbReference>
<dbReference type="Pfam" id="PF00108">
    <property type="entry name" value="Thiolase_N"/>
    <property type="match status" value="1"/>
</dbReference>
<organism evidence="8 9">
    <name type="scientific">Ancylomarina longa</name>
    <dbReference type="NCBI Taxonomy" id="2487017"/>
    <lineage>
        <taxon>Bacteria</taxon>
        <taxon>Pseudomonadati</taxon>
        <taxon>Bacteroidota</taxon>
        <taxon>Bacteroidia</taxon>
        <taxon>Marinilabiliales</taxon>
        <taxon>Marinifilaceae</taxon>
        <taxon>Ancylomarina</taxon>
    </lineage>
</organism>
<evidence type="ECO:0000259" key="7">
    <source>
        <dbReference type="Pfam" id="PF02803"/>
    </source>
</evidence>
<dbReference type="PANTHER" id="PTHR18919:SF107">
    <property type="entry name" value="ACETYL-COA ACETYLTRANSFERASE, CYTOSOLIC"/>
    <property type="match status" value="1"/>
</dbReference>
<dbReference type="FunFam" id="3.40.47.10:FF:000010">
    <property type="entry name" value="Acetyl-CoA acetyltransferase (Thiolase)"/>
    <property type="match status" value="1"/>
</dbReference>
<keyword evidence="2 5" id="KW-0808">Transferase</keyword>
<dbReference type="PIRSF" id="PIRSF000429">
    <property type="entry name" value="Ac-CoA_Ac_transf"/>
    <property type="match status" value="1"/>
</dbReference>
<dbReference type="Proteomes" id="UP000282985">
    <property type="component" value="Unassembled WGS sequence"/>
</dbReference>
<dbReference type="PANTHER" id="PTHR18919">
    <property type="entry name" value="ACETYL-COA C-ACYLTRANSFERASE"/>
    <property type="match status" value="1"/>
</dbReference>
<evidence type="ECO:0000256" key="4">
    <source>
        <dbReference type="PIRSR" id="PIRSR000429-1"/>
    </source>
</evidence>
<dbReference type="RefSeq" id="WP_127343792.1">
    <property type="nucleotide sequence ID" value="NZ_RJJX01000011.1"/>
</dbReference>
<dbReference type="OrthoDB" id="9764892at2"/>
<keyword evidence="3 5" id="KW-0012">Acyltransferase</keyword>
<reference evidence="8 9" key="1">
    <citation type="submission" date="2018-11" db="EMBL/GenBank/DDBJ databases">
        <title>Parancylomarina longa gen. nov., sp. nov., isolated from sediments of southern Okinawa.</title>
        <authorList>
            <person name="Fu T."/>
        </authorList>
    </citation>
    <scope>NUCLEOTIDE SEQUENCE [LARGE SCALE GENOMIC DNA]</scope>
    <source>
        <strain evidence="8 9">T3-2 S1-C</strain>
    </source>
</reference>
<comment type="similarity">
    <text evidence="1 5">Belongs to the thiolase-like superfamily. Thiolase family.</text>
</comment>
<dbReference type="CDD" id="cd00751">
    <property type="entry name" value="thiolase"/>
    <property type="match status" value="1"/>
</dbReference>
<gene>
    <name evidence="8" type="ORF">DLK05_09770</name>
</gene>
<feature type="active site" description="Proton acceptor" evidence="4">
    <location>
        <position position="387"/>
    </location>
</feature>
<protein>
    <submittedName>
        <fullName evidence="8">Acetyl-CoA C-acetyltransferase</fullName>
    </submittedName>
</protein>
<evidence type="ECO:0000313" key="9">
    <source>
        <dbReference type="Proteomes" id="UP000282985"/>
    </source>
</evidence>
<evidence type="ECO:0000313" key="8">
    <source>
        <dbReference type="EMBL" id="RUT78124.1"/>
    </source>
</evidence>
<dbReference type="InterPro" id="IPR020615">
    <property type="entry name" value="Thiolase_acyl_enz_int_AS"/>
</dbReference>
<comment type="caution">
    <text evidence="8">The sequence shown here is derived from an EMBL/GenBank/DDBJ whole genome shotgun (WGS) entry which is preliminary data.</text>
</comment>
<dbReference type="InterPro" id="IPR020616">
    <property type="entry name" value="Thiolase_N"/>
</dbReference>
<evidence type="ECO:0000256" key="3">
    <source>
        <dbReference type="ARBA" id="ARBA00023315"/>
    </source>
</evidence>
<dbReference type="PROSITE" id="PS00098">
    <property type="entry name" value="THIOLASE_1"/>
    <property type="match status" value="1"/>
</dbReference>
<dbReference type="GO" id="GO:0003988">
    <property type="term" value="F:acetyl-CoA C-acyltransferase activity"/>
    <property type="evidence" value="ECO:0007669"/>
    <property type="project" value="UniProtKB-ARBA"/>
</dbReference>
<dbReference type="SUPFAM" id="SSF53901">
    <property type="entry name" value="Thiolase-like"/>
    <property type="match status" value="2"/>
</dbReference>
<dbReference type="NCBIfam" id="TIGR01930">
    <property type="entry name" value="AcCoA-C-Actrans"/>
    <property type="match status" value="1"/>
</dbReference>
<dbReference type="InterPro" id="IPR002155">
    <property type="entry name" value="Thiolase"/>
</dbReference>
<dbReference type="EMBL" id="RJJX01000011">
    <property type="protein sequence ID" value="RUT78124.1"/>
    <property type="molecule type" value="Genomic_DNA"/>
</dbReference>
<evidence type="ECO:0000256" key="1">
    <source>
        <dbReference type="ARBA" id="ARBA00010982"/>
    </source>
</evidence>
<evidence type="ECO:0000259" key="6">
    <source>
        <dbReference type="Pfam" id="PF00108"/>
    </source>
</evidence>
<accession>A0A434AUL6</accession>